<organism evidence="4">
    <name type="scientific">Echinostoma caproni</name>
    <dbReference type="NCBI Taxonomy" id="27848"/>
    <lineage>
        <taxon>Eukaryota</taxon>
        <taxon>Metazoa</taxon>
        <taxon>Spiralia</taxon>
        <taxon>Lophotrochozoa</taxon>
        <taxon>Platyhelminthes</taxon>
        <taxon>Trematoda</taxon>
        <taxon>Digenea</taxon>
        <taxon>Plagiorchiida</taxon>
        <taxon>Echinostomata</taxon>
        <taxon>Echinostomatoidea</taxon>
        <taxon>Echinostomatidae</taxon>
        <taxon>Echinostoma</taxon>
    </lineage>
</organism>
<protein>
    <submittedName>
        <fullName evidence="4">SUZ domain-containing protein</fullName>
    </submittedName>
</protein>
<feature type="region of interest" description="Disordered" evidence="1">
    <location>
        <begin position="1"/>
        <end position="38"/>
    </location>
</feature>
<dbReference type="Proteomes" id="UP000272942">
    <property type="component" value="Unassembled WGS sequence"/>
</dbReference>
<evidence type="ECO:0000256" key="1">
    <source>
        <dbReference type="SAM" id="MobiDB-lite"/>
    </source>
</evidence>
<keyword evidence="3" id="KW-1185">Reference proteome</keyword>
<sequence length="70" mass="7990">MTSSHRPGSRRRDTKETSAIPSKEPVNRDPNFIYSRPRVTTDEQIEAARQRYFLRKAAGIVPVTVDSDTE</sequence>
<accession>A0A183B202</accession>
<evidence type="ECO:0000313" key="2">
    <source>
        <dbReference type="EMBL" id="VDP90509.1"/>
    </source>
</evidence>
<evidence type="ECO:0000313" key="3">
    <source>
        <dbReference type="Proteomes" id="UP000272942"/>
    </source>
</evidence>
<proteinExistence type="predicted"/>
<dbReference type="WBParaSite" id="ECPE_0001327601-mRNA-1">
    <property type="protein sequence ID" value="ECPE_0001327601-mRNA-1"/>
    <property type="gene ID" value="ECPE_0001327601"/>
</dbReference>
<evidence type="ECO:0000313" key="4">
    <source>
        <dbReference type="WBParaSite" id="ECPE_0001327601-mRNA-1"/>
    </source>
</evidence>
<gene>
    <name evidence="2" type="ORF">ECPE_LOCUS13237</name>
</gene>
<dbReference type="EMBL" id="UZAN01054625">
    <property type="protein sequence ID" value="VDP90509.1"/>
    <property type="molecule type" value="Genomic_DNA"/>
</dbReference>
<name>A0A183B202_9TREM</name>
<dbReference type="OrthoDB" id="446635at2759"/>
<dbReference type="AlphaFoldDB" id="A0A183B202"/>
<reference evidence="2 3" key="2">
    <citation type="submission" date="2018-11" db="EMBL/GenBank/DDBJ databases">
        <authorList>
            <consortium name="Pathogen Informatics"/>
        </authorList>
    </citation>
    <scope>NUCLEOTIDE SEQUENCE [LARGE SCALE GENOMIC DNA]</scope>
    <source>
        <strain evidence="2 3">Egypt</strain>
    </source>
</reference>
<reference evidence="4" key="1">
    <citation type="submission" date="2016-06" db="UniProtKB">
        <authorList>
            <consortium name="WormBaseParasite"/>
        </authorList>
    </citation>
    <scope>IDENTIFICATION</scope>
</reference>